<feature type="compositionally biased region" description="Polar residues" evidence="1">
    <location>
        <begin position="395"/>
        <end position="406"/>
    </location>
</feature>
<evidence type="ECO:0000256" key="1">
    <source>
        <dbReference type="SAM" id="MobiDB-lite"/>
    </source>
</evidence>
<name>A0A0K6FKT3_9AGAM</name>
<evidence type="ECO:0000313" key="3">
    <source>
        <dbReference type="Proteomes" id="UP000044841"/>
    </source>
</evidence>
<reference evidence="2 3" key="1">
    <citation type="submission" date="2015-07" db="EMBL/GenBank/DDBJ databases">
        <authorList>
            <person name="Noorani M."/>
        </authorList>
    </citation>
    <scope>NUCLEOTIDE SEQUENCE [LARGE SCALE GENOMIC DNA]</scope>
    <source>
        <strain evidence="2">BBA 69670</strain>
    </source>
</reference>
<protein>
    <submittedName>
        <fullName evidence="2">Uncharacterized protein</fullName>
    </submittedName>
</protein>
<gene>
    <name evidence="2" type="ORF">RSOLAG22IIIB_00055</name>
</gene>
<feature type="region of interest" description="Disordered" evidence="1">
    <location>
        <begin position="323"/>
        <end position="345"/>
    </location>
</feature>
<accession>A0A0K6FKT3</accession>
<keyword evidence="3" id="KW-1185">Reference proteome</keyword>
<evidence type="ECO:0000313" key="2">
    <source>
        <dbReference type="EMBL" id="CUA66614.1"/>
    </source>
</evidence>
<feature type="region of interest" description="Disordered" evidence="1">
    <location>
        <begin position="487"/>
        <end position="516"/>
    </location>
</feature>
<feature type="compositionally biased region" description="Polar residues" evidence="1">
    <location>
        <begin position="58"/>
        <end position="67"/>
    </location>
</feature>
<proteinExistence type="predicted"/>
<feature type="region of interest" description="Disordered" evidence="1">
    <location>
        <begin position="46"/>
        <end position="67"/>
    </location>
</feature>
<feature type="compositionally biased region" description="Acidic residues" evidence="1">
    <location>
        <begin position="505"/>
        <end position="516"/>
    </location>
</feature>
<organism evidence="2 3">
    <name type="scientific">Rhizoctonia solani</name>
    <dbReference type="NCBI Taxonomy" id="456999"/>
    <lineage>
        <taxon>Eukaryota</taxon>
        <taxon>Fungi</taxon>
        <taxon>Dikarya</taxon>
        <taxon>Basidiomycota</taxon>
        <taxon>Agaricomycotina</taxon>
        <taxon>Agaricomycetes</taxon>
        <taxon>Cantharellales</taxon>
        <taxon>Ceratobasidiaceae</taxon>
        <taxon>Rhizoctonia</taxon>
    </lineage>
</organism>
<dbReference type="EMBL" id="CYGV01000001">
    <property type="protein sequence ID" value="CUA66614.1"/>
    <property type="molecule type" value="Genomic_DNA"/>
</dbReference>
<dbReference type="Proteomes" id="UP000044841">
    <property type="component" value="Unassembled WGS sequence"/>
</dbReference>
<feature type="region of interest" description="Disordered" evidence="1">
    <location>
        <begin position="175"/>
        <end position="199"/>
    </location>
</feature>
<sequence>MGLSSITFAPPTFVEPTYEDHYQDIAVPLNDFGYGHEPGNVAYWTDTVSGDGSPESGLPTSRTTPQFASPLQMSSPIFLPGGYPPSPITTTPTFDTVSSDDITLPTPTHENTLNIQTDEIQDALCANHPFVTSIYASSPARSFQGFPLNALVGSEEFSPRGLVSISRRISTPEVTHHKTTWTPRKGVLPRPDVPSRPASSDVYKSRLLAYATTMADQMITISSGDESLPRQQADKRVDLLEIERAASSPVTQNPSPLGLIDKRIPNTLSEDPTASGYDNGHATTPELYTETLDPNDWTQLGLAGPLAEARLDRSTTALTAFSEFGAPNNNRSGGELAPTNPSGNFNTTGTYVEGVEQDTINEFEEDEPLVSDYYVTQEDYDMLAADEPSDDESGLTGQHQATTLRQGSEDGHPVPEVDYGASTIFETPKRGPKIQPFPMKVSRLDPVRDATAPDENQPMLSRLAAKFIPQSSRRVRPSPFAALLKKRLKDRPGAVGAKGQHDAAEDNEDEIEPWLG</sequence>
<feature type="region of interest" description="Disordered" evidence="1">
    <location>
        <begin position="386"/>
        <end position="413"/>
    </location>
</feature>
<dbReference type="AlphaFoldDB" id="A0A0K6FKT3"/>